<dbReference type="Proteomes" id="UP001597262">
    <property type="component" value="Unassembled WGS sequence"/>
</dbReference>
<evidence type="ECO:0008006" key="3">
    <source>
        <dbReference type="Google" id="ProtNLM"/>
    </source>
</evidence>
<dbReference type="EMBL" id="JBHTLM010000026">
    <property type="protein sequence ID" value="MFD1179217.1"/>
    <property type="molecule type" value="Genomic_DNA"/>
</dbReference>
<name>A0ABW3S4V4_9BACL</name>
<keyword evidence="2" id="KW-1185">Reference proteome</keyword>
<evidence type="ECO:0000313" key="1">
    <source>
        <dbReference type="EMBL" id="MFD1179217.1"/>
    </source>
</evidence>
<organism evidence="1 2">
    <name type="scientific">Paenibacillus puldeungensis</name>
    <dbReference type="NCBI Taxonomy" id="696536"/>
    <lineage>
        <taxon>Bacteria</taxon>
        <taxon>Bacillati</taxon>
        <taxon>Bacillota</taxon>
        <taxon>Bacilli</taxon>
        <taxon>Bacillales</taxon>
        <taxon>Paenibacillaceae</taxon>
        <taxon>Paenibacillus</taxon>
    </lineage>
</organism>
<gene>
    <name evidence="1" type="ORF">ACFQ3W_23390</name>
</gene>
<evidence type="ECO:0000313" key="2">
    <source>
        <dbReference type="Proteomes" id="UP001597262"/>
    </source>
</evidence>
<accession>A0ABW3S4V4</accession>
<dbReference type="RefSeq" id="WP_379321643.1">
    <property type="nucleotide sequence ID" value="NZ_JBHTLM010000026.1"/>
</dbReference>
<proteinExistence type="predicted"/>
<comment type="caution">
    <text evidence="1">The sequence shown here is derived from an EMBL/GenBank/DDBJ whole genome shotgun (WGS) entry which is preliminary data.</text>
</comment>
<protein>
    <recommendedName>
        <fullName evidence="3">Phage protein</fullName>
    </recommendedName>
</protein>
<reference evidence="2" key="1">
    <citation type="journal article" date="2019" name="Int. J. Syst. Evol. Microbiol.">
        <title>The Global Catalogue of Microorganisms (GCM) 10K type strain sequencing project: providing services to taxonomists for standard genome sequencing and annotation.</title>
        <authorList>
            <consortium name="The Broad Institute Genomics Platform"/>
            <consortium name="The Broad Institute Genome Sequencing Center for Infectious Disease"/>
            <person name="Wu L."/>
            <person name="Ma J."/>
        </authorList>
    </citation>
    <scope>NUCLEOTIDE SEQUENCE [LARGE SCALE GENOMIC DNA]</scope>
    <source>
        <strain evidence="2">CCUG 59189</strain>
    </source>
</reference>
<sequence>MIKTYRAKIFVQAVQFQNSYDSIQEVIGFVGLPVNVEYTSAGVQMRIIRNPYNVIIVKVGEYVTKAEDGTLGVISATDLAAKYDEVTA</sequence>